<dbReference type="Proteomes" id="UP001408789">
    <property type="component" value="Unassembled WGS sequence"/>
</dbReference>
<dbReference type="GO" id="GO:0005634">
    <property type="term" value="C:nucleus"/>
    <property type="evidence" value="ECO:0007669"/>
    <property type="project" value="TreeGrafter"/>
</dbReference>
<evidence type="ECO:0000256" key="3">
    <source>
        <dbReference type="SAM" id="MobiDB-lite"/>
    </source>
</evidence>
<accession>A0AAP0GU77</accession>
<evidence type="ECO:0000256" key="1">
    <source>
        <dbReference type="ARBA" id="ARBA00022741"/>
    </source>
</evidence>
<feature type="transmembrane region" description="Helical" evidence="4">
    <location>
        <begin position="102"/>
        <end position="121"/>
    </location>
</feature>
<proteinExistence type="predicted"/>
<keyword evidence="4" id="KW-0472">Membrane</keyword>
<evidence type="ECO:0000313" key="6">
    <source>
        <dbReference type="Proteomes" id="UP001408789"/>
    </source>
</evidence>
<keyword evidence="4" id="KW-0812">Transmembrane</keyword>
<dbReference type="GO" id="GO:0000055">
    <property type="term" value="P:ribosomal large subunit export from nucleus"/>
    <property type="evidence" value="ECO:0007669"/>
    <property type="project" value="TreeGrafter"/>
</dbReference>
<gene>
    <name evidence="5" type="ORF">SSX86_021320</name>
</gene>
<dbReference type="GO" id="GO:0005524">
    <property type="term" value="F:ATP binding"/>
    <property type="evidence" value="ECO:0007669"/>
    <property type="project" value="UniProtKB-KW"/>
</dbReference>
<evidence type="ECO:0000256" key="2">
    <source>
        <dbReference type="ARBA" id="ARBA00022840"/>
    </source>
</evidence>
<keyword evidence="4" id="KW-1133">Transmembrane helix</keyword>
<evidence type="ECO:0000256" key="4">
    <source>
        <dbReference type="SAM" id="Phobius"/>
    </source>
</evidence>
<dbReference type="PANTHER" id="PTHR48103">
    <property type="entry name" value="MIDASIN-RELATED"/>
    <property type="match status" value="1"/>
</dbReference>
<dbReference type="GO" id="GO:0000027">
    <property type="term" value="P:ribosomal large subunit assembly"/>
    <property type="evidence" value="ECO:0007669"/>
    <property type="project" value="TreeGrafter"/>
</dbReference>
<feature type="region of interest" description="Disordered" evidence="3">
    <location>
        <begin position="51"/>
        <end position="96"/>
    </location>
</feature>
<keyword evidence="1" id="KW-0547">Nucleotide-binding</keyword>
<dbReference type="PANTHER" id="PTHR48103:SF2">
    <property type="entry name" value="MIDASIN"/>
    <property type="match status" value="1"/>
</dbReference>
<reference evidence="5 6" key="1">
    <citation type="submission" date="2024-04" db="EMBL/GenBank/DDBJ databases">
        <title>The reference genome of an endangered Asteraceae, Deinandra increscens subsp. villosa, native to the Central Coast of California.</title>
        <authorList>
            <person name="Guilliams M."/>
            <person name="Hasenstab-Lehman K."/>
            <person name="Meyer R."/>
            <person name="Mcevoy S."/>
        </authorList>
    </citation>
    <scope>NUCLEOTIDE SEQUENCE [LARGE SCALE GENOMIC DNA]</scope>
    <source>
        <tissue evidence="5">Leaf</tissue>
    </source>
</reference>
<dbReference type="AlphaFoldDB" id="A0AAP0GU77"/>
<feature type="compositionally biased region" description="Basic and acidic residues" evidence="3">
    <location>
        <begin position="62"/>
        <end position="71"/>
    </location>
</feature>
<name>A0AAP0GU77_9ASTR</name>
<dbReference type="EMBL" id="JBCNJP010000020">
    <property type="protein sequence ID" value="KAK9060614.1"/>
    <property type="molecule type" value="Genomic_DNA"/>
</dbReference>
<dbReference type="GO" id="GO:0030687">
    <property type="term" value="C:preribosome, large subunit precursor"/>
    <property type="evidence" value="ECO:0007669"/>
    <property type="project" value="TreeGrafter"/>
</dbReference>
<organism evidence="5 6">
    <name type="scientific">Deinandra increscens subsp. villosa</name>
    <dbReference type="NCBI Taxonomy" id="3103831"/>
    <lineage>
        <taxon>Eukaryota</taxon>
        <taxon>Viridiplantae</taxon>
        <taxon>Streptophyta</taxon>
        <taxon>Embryophyta</taxon>
        <taxon>Tracheophyta</taxon>
        <taxon>Spermatophyta</taxon>
        <taxon>Magnoliopsida</taxon>
        <taxon>eudicotyledons</taxon>
        <taxon>Gunneridae</taxon>
        <taxon>Pentapetalae</taxon>
        <taxon>asterids</taxon>
        <taxon>campanulids</taxon>
        <taxon>Asterales</taxon>
        <taxon>Asteraceae</taxon>
        <taxon>Asteroideae</taxon>
        <taxon>Heliantheae alliance</taxon>
        <taxon>Madieae</taxon>
        <taxon>Madiinae</taxon>
        <taxon>Deinandra</taxon>
    </lineage>
</organism>
<protein>
    <submittedName>
        <fullName evidence="5">Uncharacterized protein</fullName>
    </submittedName>
</protein>
<sequence length="967" mass="110029">MAAAKKSFMNEHLKRARERRASLSRQVWSREILRIGYRKEEEVGETQLDLEGPELGTCSRKNNHDDRKDNKSVSLINLEGPEMGTRSSRNNHDDRKDNNKSVSLITLIVGWLIGCLHGLWMKLQILKSDLKKSFLKSDLKKSFEMLLTRHIRPNSPIQASFAECGVPRRLNLEDINRLGWEYNYWYSESKLGQHFMRQRLKMEQMARVSSHIWCREMGVGYRLYPRKKEEVGETQQLDLEVGTHNRNHGNVKREPLPSFLRDSHIGWEYKKQLLEKERAKRTPTKSVALSNEDASVSVGQSTKPIRCFGLKECHECLLRRKKYLHDVSLKIASWYLEPFRACRLCSSCTEDMDKQPGSLTQKKALDGIVWSKPLRSRMSNVLKRDILAGGPEKEVNADLSKKAVRSSVRNNYLLEFAPPPSSKRRITGKESVLWVHQQQGIICLPNAAGRVSYRAEPESFSRLWGDWSCFLDPVHEITGEKSKVVLMDIRYCGVQILTLGLKMSDGRTKEHSDFGFDDAFECSLRGRRPFVLTSSAVKKSFLYGPAGGAGSKTALITSSKSGHTFKCPSCFRVNPSNQGGRRKGLPKSFYQSLPIKVLDGMNSLVEHSGSITVNEYGTLEGKPIVIRPHPQLRMFRTVNPTYGEVSRATRNKGVEICLSQPATRSRGVEICLSQPYGSIGSTDDENELKDVKRFLALSNIPYEVLVNVMTKTHLEVKKLGLQHDVSISDLELMRWFELFQRHLTNGNQALWSMKISFEHTYLSSLGHFVGNDIINEVVGSYLSINGLGSSLCLPGGWPTTLTVCDSDETPVKQYVEDLGAQMVQRFQVALGRMTRQFIPLQDSLRDWQEKNVEDRSSVKLLIFDASFPTYIAEDDMNMVVTLVKESSRNNNKDEKVRIHAWISIVDLRCACDRVDISQTVIKGAFQFLFPLFLFVWCTLRAMYDSSVGMGIELLILLNFYLRNPLSS</sequence>
<keyword evidence="6" id="KW-1185">Reference proteome</keyword>
<keyword evidence="2" id="KW-0067">ATP-binding</keyword>
<comment type="caution">
    <text evidence="5">The sequence shown here is derived from an EMBL/GenBank/DDBJ whole genome shotgun (WGS) entry which is preliminary data.</text>
</comment>
<evidence type="ECO:0000313" key="5">
    <source>
        <dbReference type="EMBL" id="KAK9060614.1"/>
    </source>
</evidence>